<accession>A0A238Z8Q8</accession>
<keyword evidence="2" id="KW-1185">Reference proteome</keyword>
<organism evidence="1 2">
    <name type="scientific">Actinacidiphila glaucinigra</name>
    <dbReference type="NCBI Taxonomy" id="235986"/>
    <lineage>
        <taxon>Bacteria</taxon>
        <taxon>Bacillati</taxon>
        <taxon>Actinomycetota</taxon>
        <taxon>Actinomycetes</taxon>
        <taxon>Kitasatosporales</taxon>
        <taxon>Streptomycetaceae</taxon>
        <taxon>Actinacidiphila</taxon>
    </lineage>
</organism>
<name>A0A238Z8Q8_9ACTN</name>
<evidence type="ECO:0000313" key="1">
    <source>
        <dbReference type="EMBL" id="SNR79512.1"/>
    </source>
</evidence>
<gene>
    <name evidence="1" type="ORF">SAMN05216252_10174</name>
</gene>
<protein>
    <submittedName>
        <fullName evidence="1">Uncharacterized protein</fullName>
    </submittedName>
</protein>
<dbReference type="AlphaFoldDB" id="A0A238Z8Q8"/>
<dbReference type="Proteomes" id="UP000198280">
    <property type="component" value="Unassembled WGS sequence"/>
</dbReference>
<dbReference type="RefSeq" id="WP_089221540.1">
    <property type="nucleotide sequence ID" value="NZ_FZOF01000001.1"/>
</dbReference>
<reference evidence="1 2" key="1">
    <citation type="submission" date="2017-06" db="EMBL/GenBank/DDBJ databases">
        <authorList>
            <person name="Kim H.J."/>
            <person name="Triplett B.A."/>
        </authorList>
    </citation>
    <scope>NUCLEOTIDE SEQUENCE [LARGE SCALE GENOMIC DNA]</scope>
    <source>
        <strain evidence="1 2">CGMCC 4.1858</strain>
    </source>
</reference>
<sequence length="59" mass="6059">MSAADDRVTGTCARCQRYTEDAVSRLVETGSGPGGILVLCADAEACIARAPAPLHTGPR</sequence>
<proteinExistence type="predicted"/>
<dbReference type="EMBL" id="FZOF01000001">
    <property type="protein sequence ID" value="SNR79512.1"/>
    <property type="molecule type" value="Genomic_DNA"/>
</dbReference>
<evidence type="ECO:0000313" key="2">
    <source>
        <dbReference type="Proteomes" id="UP000198280"/>
    </source>
</evidence>